<name>A0A0L0GB85_9EUKA</name>
<sequence>MVKSSRRLCCSRNTLMVVVVFILVTLHAYKTSRQQANPSTFSYNNEENTGDLGFADMLSKTESSVKDWFAAKDITDVRGELNSAIEDLSMGALKYPDQVNGKQDDSIAVRNIRDDDGSNTDGVVFENNNLDQWRKRNEDYEGQNQLIEEQSYHQVEGQSTVEKYIRTPPRPPKCAELGLKSKVKQKDVAKTLMGVCPVFHKQLEFHKGEQL</sequence>
<evidence type="ECO:0000313" key="2">
    <source>
        <dbReference type="EMBL" id="KNC86159.1"/>
    </source>
</evidence>
<dbReference type="GeneID" id="25902189"/>
<organism evidence="2 3">
    <name type="scientific">Sphaeroforma arctica JP610</name>
    <dbReference type="NCBI Taxonomy" id="667725"/>
    <lineage>
        <taxon>Eukaryota</taxon>
        <taxon>Ichthyosporea</taxon>
        <taxon>Ichthyophonida</taxon>
        <taxon>Sphaeroforma</taxon>
    </lineage>
</organism>
<keyword evidence="3" id="KW-1185">Reference proteome</keyword>
<keyword evidence="1" id="KW-0175">Coiled coil</keyword>
<dbReference type="AlphaFoldDB" id="A0A0L0GB85"/>
<accession>A0A0L0GB85</accession>
<proteinExistence type="predicted"/>
<protein>
    <submittedName>
        <fullName evidence="2">Uncharacterized protein</fullName>
    </submittedName>
</protein>
<dbReference type="Proteomes" id="UP000054560">
    <property type="component" value="Unassembled WGS sequence"/>
</dbReference>
<feature type="coiled-coil region" evidence="1">
    <location>
        <begin position="123"/>
        <end position="150"/>
    </location>
</feature>
<evidence type="ECO:0000313" key="3">
    <source>
        <dbReference type="Proteomes" id="UP000054560"/>
    </source>
</evidence>
<dbReference type="RefSeq" id="XP_014160061.1">
    <property type="nucleotide sequence ID" value="XM_014304586.1"/>
</dbReference>
<evidence type="ECO:0000256" key="1">
    <source>
        <dbReference type="SAM" id="Coils"/>
    </source>
</evidence>
<reference evidence="2 3" key="1">
    <citation type="submission" date="2011-02" db="EMBL/GenBank/DDBJ databases">
        <title>The Genome Sequence of Sphaeroforma arctica JP610.</title>
        <authorList>
            <consortium name="The Broad Institute Genome Sequencing Platform"/>
            <person name="Russ C."/>
            <person name="Cuomo C."/>
            <person name="Young S.K."/>
            <person name="Zeng Q."/>
            <person name="Gargeya S."/>
            <person name="Alvarado L."/>
            <person name="Berlin A."/>
            <person name="Chapman S.B."/>
            <person name="Chen Z."/>
            <person name="Freedman E."/>
            <person name="Gellesch M."/>
            <person name="Goldberg J."/>
            <person name="Griggs A."/>
            <person name="Gujja S."/>
            <person name="Heilman E."/>
            <person name="Heiman D."/>
            <person name="Howarth C."/>
            <person name="Mehta T."/>
            <person name="Neiman D."/>
            <person name="Pearson M."/>
            <person name="Roberts A."/>
            <person name="Saif S."/>
            <person name="Shea T."/>
            <person name="Shenoy N."/>
            <person name="Sisk P."/>
            <person name="Stolte C."/>
            <person name="Sykes S."/>
            <person name="White J."/>
            <person name="Yandava C."/>
            <person name="Burger G."/>
            <person name="Gray M.W."/>
            <person name="Holland P.W.H."/>
            <person name="King N."/>
            <person name="Lang F.B.F."/>
            <person name="Roger A.J."/>
            <person name="Ruiz-Trillo I."/>
            <person name="Haas B."/>
            <person name="Nusbaum C."/>
            <person name="Birren B."/>
        </authorList>
    </citation>
    <scope>NUCLEOTIDE SEQUENCE [LARGE SCALE GENOMIC DNA]</scope>
    <source>
        <strain evidence="2 3">JP610</strain>
    </source>
</reference>
<gene>
    <name evidence="2" type="ORF">SARC_01685</name>
</gene>
<dbReference type="EMBL" id="KQ241665">
    <property type="protein sequence ID" value="KNC86159.1"/>
    <property type="molecule type" value="Genomic_DNA"/>
</dbReference>